<dbReference type="EMBL" id="JH159152">
    <property type="protein sequence ID" value="EGZ23066.1"/>
    <property type="molecule type" value="Genomic_DNA"/>
</dbReference>
<keyword evidence="3" id="KW-1185">Reference proteome</keyword>
<dbReference type="STRING" id="1094619.G4YTE4"/>
<dbReference type="RefSeq" id="XP_009518354.1">
    <property type="nucleotide sequence ID" value="XM_009520059.1"/>
</dbReference>
<accession>G4YTE4</accession>
<organism evidence="2 3">
    <name type="scientific">Phytophthora sojae (strain P6497)</name>
    <name type="common">Soybean stem and root rot agent</name>
    <name type="synonym">Phytophthora megasperma f. sp. glycines</name>
    <dbReference type="NCBI Taxonomy" id="1094619"/>
    <lineage>
        <taxon>Eukaryota</taxon>
        <taxon>Sar</taxon>
        <taxon>Stramenopiles</taxon>
        <taxon>Oomycota</taxon>
        <taxon>Peronosporomycetes</taxon>
        <taxon>Peronosporales</taxon>
        <taxon>Peronosporaceae</taxon>
        <taxon>Phytophthora</taxon>
    </lineage>
</organism>
<dbReference type="InParanoid" id="G4YTE4"/>
<name>G4YTE4_PHYSP</name>
<dbReference type="Proteomes" id="UP000002640">
    <property type="component" value="Unassembled WGS sequence"/>
</dbReference>
<dbReference type="AlphaFoldDB" id="G4YTE4"/>
<dbReference type="SMR" id="G4YTE4"/>
<evidence type="ECO:0000256" key="1">
    <source>
        <dbReference type="SAM" id="Coils"/>
    </source>
</evidence>
<proteinExistence type="predicted"/>
<keyword evidence="1" id="KW-0175">Coiled coil</keyword>
<dbReference type="GeneID" id="20662417"/>
<gene>
    <name evidence="2" type="ORF">PHYSODRAFT_540605</name>
</gene>
<evidence type="ECO:0000313" key="3">
    <source>
        <dbReference type="Proteomes" id="UP000002640"/>
    </source>
</evidence>
<reference evidence="2 3" key="1">
    <citation type="journal article" date="2006" name="Science">
        <title>Phytophthora genome sequences uncover evolutionary origins and mechanisms of pathogenesis.</title>
        <authorList>
            <person name="Tyler B.M."/>
            <person name="Tripathy S."/>
            <person name="Zhang X."/>
            <person name="Dehal P."/>
            <person name="Jiang R.H."/>
            <person name="Aerts A."/>
            <person name="Arredondo F.D."/>
            <person name="Baxter L."/>
            <person name="Bensasson D."/>
            <person name="Beynon J.L."/>
            <person name="Chapman J."/>
            <person name="Damasceno C.M."/>
            <person name="Dorrance A.E."/>
            <person name="Dou D."/>
            <person name="Dickerman A.W."/>
            <person name="Dubchak I.L."/>
            <person name="Garbelotto M."/>
            <person name="Gijzen M."/>
            <person name="Gordon S.G."/>
            <person name="Govers F."/>
            <person name="Grunwald N.J."/>
            <person name="Huang W."/>
            <person name="Ivors K.L."/>
            <person name="Jones R.W."/>
            <person name="Kamoun S."/>
            <person name="Krampis K."/>
            <person name="Lamour K.H."/>
            <person name="Lee M.K."/>
            <person name="McDonald W.H."/>
            <person name="Medina M."/>
            <person name="Meijer H.J."/>
            <person name="Nordberg E.K."/>
            <person name="Maclean D.J."/>
            <person name="Ospina-Giraldo M.D."/>
            <person name="Morris P.F."/>
            <person name="Phuntumart V."/>
            <person name="Putnam N.H."/>
            <person name="Rash S."/>
            <person name="Rose J.K."/>
            <person name="Sakihama Y."/>
            <person name="Salamov A.A."/>
            <person name="Savidor A."/>
            <person name="Scheuring C.F."/>
            <person name="Smith B.M."/>
            <person name="Sobral B.W."/>
            <person name="Terry A."/>
            <person name="Torto-Alalibo T.A."/>
            <person name="Win J."/>
            <person name="Xu Z."/>
            <person name="Zhang H."/>
            <person name="Grigoriev I.V."/>
            <person name="Rokhsar D.S."/>
            <person name="Boore J.L."/>
        </authorList>
    </citation>
    <scope>NUCLEOTIDE SEQUENCE [LARGE SCALE GENOMIC DNA]</scope>
    <source>
        <strain evidence="2 3">P6497</strain>
    </source>
</reference>
<protein>
    <submittedName>
        <fullName evidence="2">Uncharacterized protein</fullName>
    </submittedName>
</protein>
<dbReference type="KEGG" id="psoj:PHYSODRAFT_540605"/>
<dbReference type="OMA" id="EWVENDC"/>
<evidence type="ECO:0000313" key="2">
    <source>
        <dbReference type="EMBL" id="EGZ23066.1"/>
    </source>
</evidence>
<sequence length="458" mass="50337">MSGGNPFAEEETPVVQTVDVVADNGEQQQVILVGGIEDGTQTIEVLNDFGGYTETEVKAIETPEGEKLVVPDAEGDMTVVTVPEVPAEIAEIATEDTQVVNVVTPSGEQQQVVIEGEPEHGEVTIELVDEHGEVTTEEVKAVETDEGIKLVVPTDDGYVPVVVPKIPEEIQQEIVEEQPTMSGGNPFAEEETPVVQTVDVVADNGEQQQVILVGGIEDGTQTIEVLNDFGGYTETEVKAIETPEGEKLVVPDAEGDMTVVTVPEVPAEIAEIATEDTQVVNVVTPSGEQQQVVIEGEPEHGEVTIELVDEHGEVTTEEVKAVETDEGIKLVVPTDDGYVPVVVPKIPEEIQQQIMEEASEESKFMTKDEFREWIARRYEDQLSELKKQEQRLKQEEAATTGRVKQLKDCIEQAANKFGYYGVYEQAPHYQNAVEWVENDCWANQWEPESPAEHPMLRR</sequence>
<feature type="coiled-coil region" evidence="1">
    <location>
        <begin position="375"/>
        <end position="402"/>
    </location>
</feature>